<dbReference type="STRING" id="1285928.SAMN04487894_11361"/>
<reference evidence="2" key="1">
    <citation type="submission" date="2016-10" db="EMBL/GenBank/DDBJ databases">
        <authorList>
            <person name="Varghese N."/>
            <person name="Submissions S."/>
        </authorList>
    </citation>
    <scope>NUCLEOTIDE SEQUENCE [LARGE SCALE GENOMIC DNA]</scope>
    <source>
        <strain evidence="2">DSM 25811 / CCM 8410 / LMG 26954 / E90</strain>
    </source>
</reference>
<dbReference type="PROSITE" id="PS51257">
    <property type="entry name" value="PROKAR_LIPOPROTEIN"/>
    <property type="match status" value="1"/>
</dbReference>
<dbReference type="RefSeq" id="WP_090391904.1">
    <property type="nucleotide sequence ID" value="NZ_FMZO01000013.1"/>
</dbReference>
<name>A0A1G6XGT6_NIADE</name>
<proteinExistence type="predicted"/>
<dbReference type="Proteomes" id="UP000198757">
    <property type="component" value="Unassembled WGS sequence"/>
</dbReference>
<dbReference type="AlphaFoldDB" id="A0A1G6XGT6"/>
<organism evidence="1 2">
    <name type="scientific">Niabella drilacis (strain DSM 25811 / CCM 8410 / CCUG 62505 / LMG 26954 / E90)</name>
    <dbReference type="NCBI Taxonomy" id="1285928"/>
    <lineage>
        <taxon>Bacteria</taxon>
        <taxon>Pseudomonadati</taxon>
        <taxon>Bacteroidota</taxon>
        <taxon>Chitinophagia</taxon>
        <taxon>Chitinophagales</taxon>
        <taxon>Chitinophagaceae</taxon>
        <taxon>Niabella</taxon>
    </lineage>
</organism>
<sequence>MKNSLLLFSLVITLFLSCSKNENLGPSEKERNTMELQSSAFISNKYSYTDPGLTFNGVVIVPASQKERHTAIVFNNDGKTYKTYFSSSGAVGFPYDEDAISLPYSIDFPKLFIKGQTVNVYRNNSGILEFSLENLTFTARPK</sequence>
<gene>
    <name evidence="1" type="ORF">SAMN04487894_11361</name>
</gene>
<dbReference type="EMBL" id="FMZO01000013">
    <property type="protein sequence ID" value="SDD77003.1"/>
    <property type="molecule type" value="Genomic_DNA"/>
</dbReference>
<keyword evidence="2" id="KW-1185">Reference proteome</keyword>
<accession>A0A1G6XGT6</accession>
<protein>
    <recommendedName>
        <fullName evidence="3">Lipoprotein</fullName>
    </recommendedName>
</protein>
<evidence type="ECO:0000313" key="2">
    <source>
        <dbReference type="Proteomes" id="UP000198757"/>
    </source>
</evidence>
<evidence type="ECO:0008006" key="3">
    <source>
        <dbReference type="Google" id="ProtNLM"/>
    </source>
</evidence>
<evidence type="ECO:0000313" key="1">
    <source>
        <dbReference type="EMBL" id="SDD77003.1"/>
    </source>
</evidence>